<proteinExistence type="predicted"/>
<keyword evidence="7" id="KW-1185">Reference proteome</keyword>
<evidence type="ECO:0000256" key="3">
    <source>
        <dbReference type="PROSITE-ProRule" id="PRU00357"/>
    </source>
</evidence>
<evidence type="ECO:0000313" key="6">
    <source>
        <dbReference type="EMBL" id="PQQ20498.1"/>
    </source>
</evidence>
<dbReference type="EMBL" id="PJQY01000035">
    <property type="protein sequence ID" value="PQQ20498.1"/>
    <property type="molecule type" value="Genomic_DNA"/>
</dbReference>
<reference evidence="6 7" key="1">
    <citation type="submission" date="2018-02" db="EMBL/GenBank/DDBJ databases">
        <title>Draft genome of wild Prunus yedoensis var. nudiflora.</title>
        <authorList>
            <person name="Baek S."/>
            <person name="Kim J.-H."/>
            <person name="Choi K."/>
            <person name="Kim G.-B."/>
            <person name="Cho A."/>
            <person name="Jang H."/>
            <person name="Shin C.-H."/>
            <person name="Yu H.-J."/>
            <person name="Mun J.-H."/>
        </authorList>
    </citation>
    <scope>NUCLEOTIDE SEQUENCE [LARGE SCALE GENOMIC DNA]</scope>
    <source>
        <strain evidence="7">cv. Jeju island</strain>
        <tissue evidence="6">Leaf</tissue>
    </source>
</reference>
<evidence type="ECO:0000256" key="4">
    <source>
        <dbReference type="SAM" id="MobiDB-lite"/>
    </source>
</evidence>
<organism evidence="6 7">
    <name type="scientific">Prunus yedoensis var. nudiflora</name>
    <dbReference type="NCBI Taxonomy" id="2094558"/>
    <lineage>
        <taxon>Eukaryota</taxon>
        <taxon>Viridiplantae</taxon>
        <taxon>Streptophyta</taxon>
        <taxon>Embryophyta</taxon>
        <taxon>Tracheophyta</taxon>
        <taxon>Spermatophyta</taxon>
        <taxon>Magnoliopsida</taxon>
        <taxon>eudicotyledons</taxon>
        <taxon>Gunneridae</taxon>
        <taxon>Pentapetalae</taxon>
        <taxon>rosids</taxon>
        <taxon>fabids</taxon>
        <taxon>Rosales</taxon>
        <taxon>Rosaceae</taxon>
        <taxon>Amygdaloideae</taxon>
        <taxon>Amygdaleae</taxon>
        <taxon>Prunus</taxon>
    </lineage>
</organism>
<evidence type="ECO:0000256" key="2">
    <source>
        <dbReference type="ARBA" id="ARBA00023242"/>
    </source>
</evidence>
<feature type="region of interest" description="Disordered" evidence="4">
    <location>
        <begin position="182"/>
        <end position="203"/>
    </location>
</feature>
<dbReference type="PROSITE" id="PS51017">
    <property type="entry name" value="CCT"/>
    <property type="match status" value="1"/>
</dbReference>
<evidence type="ECO:0000256" key="1">
    <source>
        <dbReference type="ARBA" id="ARBA00004123"/>
    </source>
</evidence>
<dbReference type="PANTHER" id="PTHR31319:SF97">
    <property type="entry name" value="CCT DOMAIN-CONTAINING PROTEIN"/>
    <property type="match status" value="1"/>
</dbReference>
<dbReference type="STRING" id="2094558.A0A314ZT95"/>
<dbReference type="InterPro" id="IPR045281">
    <property type="entry name" value="CONSTANS-like"/>
</dbReference>
<dbReference type="GO" id="GO:2000028">
    <property type="term" value="P:regulation of photoperiodism, flowering"/>
    <property type="evidence" value="ECO:0007669"/>
    <property type="project" value="TreeGrafter"/>
</dbReference>
<sequence>MELQNQKSAEEDRYSLMPVHPRNERQHDFSGTPAQAAYQYYMSGAVNQVMMSSSAHVYQKNLHDMQNHATTAIMPQYNHLPHCPPHVNGMASFPYYPVSICLQPGQMPNTHSWPSFGNSSSTEVNPNKVDRREAALIKFRQKRKERCFDKKIRYVNRKRLAERRPRVRGQFVRKLNGVNVDLNGEPASVDDDEEEDEKDDEEFASGIPPRKMVLLDIEVVVFGNEGTVVSFQRCINSLLVCNPFVMEVTCIFWCSLCDEWGLVLPFN</sequence>
<feature type="compositionally biased region" description="Acidic residues" evidence="4">
    <location>
        <begin position="188"/>
        <end position="203"/>
    </location>
</feature>
<dbReference type="PANTHER" id="PTHR31319">
    <property type="entry name" value="ZINC FINGER PROTEIN CONSTANS-LIKE 4"/>
    <property type="match status" value="1"/>
</dbReference>
<dbReference type="InterPro" id="IPR010402">
    <property type="entry name" value="CCT_domain"/>
</dbReference>
<gene>
    <name evidence="6" type="ORF">Pyn_22297</name>
</gene>
<name>A0A314ZT95_PRUYE</name>
<comment type="caution">
    <text evidence="6">The sequence shown here is derived from an EMBL/GenBank/DDBJ whole genome shotgun (WGS) entry which is preliminary data.</text>
</comment>
<dbReference type="GO" id="GO:0003700">
    <property type="term" value="F:DNA-binding transcription factor activity"/>
    <property type="evidence" value="ECO:0007669"/>
    <property type="project" value="TreeGrafter"/>
</dbReference>
<keyword evidence="2 3" id="KW-0539">Nucleus</keyword>
<accession>A0A314ZT95</accession>
<dbReference type="OrthoDB" id="1738345at2759"/>
<dbReference type="GO" id="GO:0005634">
    <property type="term" value="C:nucleus"/>
    <property type="evidence" value="ECO:0007669"/>
    <property type="project" value="UniProtKB-SubCell"/>
</dbReference>
<protein>
    <submittedName>
        <fullName evidence="6">Two-component response regulator-like APRR1</fullName>
    </submittedName>
</protein>
<dbReference type="Pfam" id="PF06203">
    <property type="entry name" value="CCT"/>
    <property type="match status" value="1"/>
</dbReference>
<feature type="domain" description="CCT" evidence="5">
    <location>
        <begin position="132"/>
        <end position="174"/>
    </location>
</feature>
<dbReference type="Proteomes" id="UP000250321">
    <property type="component" value="Unassembled WGS sequence"/>
</dbReference>
<evidence type="ECO:0000313" key="7">
    <source>
        <dbReference type="Proteomes" id="UP000250321"/>
    </source>
</evidence>
<dbReference type="AlphaFoldDB" id="A0A314ZT95"/>
<comment type="subcellular location">
    <subcellularLocation>
        <location evidence="1 3">Nucleus</location>
    </subcellularLocation>
</comment>
<evidence type="ECO:0000259" key="5">
    <source>
        <dbReference type="PROSITE" id="PS51017"/>
    </source>
</evidence>
<dbReference type="GO" id="GO:0009909">
    <property type="term" value="P:regulation of flower development"/>
    <property type="evidence" value="ECO:0007669"/>
    <property type="project" value="InterPro"/>
</dbReference>